<dbReference type="Gene3D" id="3.30.9.10">
    <property type="entry name" value="D-Amino Acid Oxidase, subunit A, domain 2"/>
    <property type="match status" value="1"/>
</dbReference>
<name>A0A0F7EIB1_BRELA</name>
<gene>
    <name evidence="2" type="ORF">EX87_14170</name>
</gene>
<dbReference type="PANTHER" id="PTHR13847">
    <property type="entry name" value="SARCOSINE DEHYDROGENASE-RELATED"/>
    <property type="match status" value="1"/>
</dbReference>
<feature type="domain" description="FAD dependent oxidoreductase" evidence="1">
    <location>
        <begin position="30"/>
        <end position="384"/>
    </location>
</feature>
<dbReference type="InterPro" id="IPR006076">
    <property type="entry name" value="FAD-dep_OxRdtase"/>
</dbReference>
<dbReference type="EMBL" id="CP011074">
    <property type="protein sequence ID" value="AKF94667.1"/>
    <property type="molecule type" value="Genomic_DNA"/>
</dbReference>
<dbReference type="Gene3D" id="3.50.50.60">
    <property type="entry name" value="FAD/NAD(P)-binding domain"/>
    <property type="match status" value="1"/>
</dbReference>
<dbReference type="SUPFAM" id="SSF51905">
    <property type="entry name" value="FAD/NAD(P)-binding domain"/>
    <property type="match status" value="1"/>
</dbReference>
<protein>
    <submittedName>
        <fullName evidence="2">Amino acid oxidase</fullName>
    </submittedName>
</protein>
<evidence type="ECO:0000259" key="1">
    <source>
        <dbReference type="Pfam" id="PF01266"/>
    </source>
</evidence>
<dbReference type="PANTHER" id="PTHR13847:SF201">
    <property type="entry name" value="PUTATIBE OXIDOREDUCTASE"/>
    <property type="match status" value="1"/>
</dbReference>
<proteinExistence type="predicted"/>
<dbReference type="Pfam" id="PF01266">
    <property type="entry name" value="DAO"/>
    <property type="match status" value="1"/>
</dbReference>
<evidence type="ECO:0000313" key="2">
    <source>
        <dbReference type="EMBL" id="AKF94667.1"/>
    </source>
</evidence>
<reference evidence="2" key="1">
    <citation type="submission" date="2015-03" db="EMBL/GenBank/DDBJ databases">
        <title>MIGS Cultured Bacterial/Archaeal sample from Brevibacillus laterosporus.</title>
        <authorList>
            <person name="Zeng D."/>
            <person name="Zhu L."/>
            <person name="Dong G."/>
            <person name="Ye W."/>
            <person name="Ren D."/>
            <person name="Wu L."/>
            <person name="Xu J."/>
            <person name="Li G."/>
            <person name="Guo L."/>
        </authorList>
    </citation>
    <scope>NUCLEOTIDE SEQUENCE</scope>
    <source>
        <strain evidence="2">B9</strain>
    </source>
</reference>
<sequence>MNVKTGSLFWVNTLPSPSSYPKLTKDVQCDVLIIGGGEAGSLCSFYLVNSGVDTVLVDKRQVAHGSSSANTGLLQFANDKSLTSMINTFGEDRGARFYWMCKQAVEELQHITTQLELSPDYIQRSSLYYASQPEDVQSLQIEYNWLSKYGFPVTLLQSDEIKERYSFSKPAALYSEGDGEFNPFKLVHSLLQHAHKKGMSIYAETEIIHHALEGSTLVFYTAEGNCIRCKKAIFATGYETQQIKRNKTVMLSSSYALVTKPLPSFTGWYERSLIWETARPYLYLRTTVDNRIVAGGLDIDSFDEQERDFHLQHKAKLLLEQVQSLFPGIPDMHIEYSWAATFGETHDGLPLIGTQPDFPQCYFLLGYGGNGTVSTMVGAQIIHDLIIKGFHTDAHLVAFART</sequence>
<dbReference type="GO" id="GO:0005737">
    <property type="term" value="C:cytoplasm"/>
    <property type="evidence" value="ECO:0007669"/>
    <property type="project" value="TreeGrafter"/>
</dbReference>
<accession>A0A0F7EIB1</accession>
<dbReference type="RefSeq" id="WP_031413803.1">
    <property type="nucleotide sequence ID" value="NZ_CP011074.1"/>
</dbReference>
<organism evidence="2">
    <name type="scientific">Brevibacillus laterosporus</name>
    <name type="common">Bacillus laterosporus</name>
    <dbReference type="NCBI Taxonomy" id="1465"/>
    <lineage>
        <taxon>Bacteria</taxon>
        <taxon>Bacillati</taxon>
        <taxon>Bacillota</taxon>
        <taxon>Bacilli</taxon>
        <taxon>Bacillales</taxon>
        <taxon>Paenibacillaceae</taxon>
        <taxon>Brevibacillus</taxon>
    </lineage>
</organism>
<dbReference type="InterPro" id="IPR036188">
    <property type="entry name" value="FAD/NAD-bd_sf"/>
</dbReference>
<dbReference type="AlphaFoldDB" id="A0A0F7EIB1"/>